<dbReference type="EMBL" id="PDJJ01000001">
    <property type="protein sequence ID" value="PFG44467.1"/>
    <property type="molecule type" value="Genomic_DNA"/>
</dbReference>
<feature type="transmembrane region" description="Helical" evidence="1">
    <location>
        <begin position="246"/>
        <end position="268"/>
    </location>
</feature>
<dbReference type="Proteomes" id="UP000224130">
    <property type="component" value="Unassembled WGS sequence"/>
</dbReference>
<name>A0A2A9EZ99_9MICO</name>
<dbReference type="AlphaFoldDB" id="A0A2A9EZ99"/>
<keyword evidence="4" id="KW-1185">Reference proteome</keyword>
<feature type="transmembrane region" description="Helical" evidence="1">
    <location>
        <begin position="99"/>
        <end position="118"/>
    </location>
</feature>
<reference evidence="3 4" key="1">
    <citation type="submission" date="2017-10" db="EMBL/GenBank/DDBJ databases">
        <title>Sequencing the genomes of 1000 actinobacteria strains.</title>
        <authorList>
            <person name="Klenk H.-P."/>
        </authorList>
    </citation>
    <scope>NUCLEOTIDE SEQUENCE [LARGE SCALE GENOMIC DNA]</scope>
    <source>
        <strain evidence="3 4">DSM 21863</strain>
    </source>
</reference>
<feature type="transmembrane region" description="Helical" evidence="1">
    <location>
        <begin position="124"/>
        <end position="142"/>
    </location>
</feature>
<feature type="domain" description="CAAX prenyl protease 2/Lysostaphin resistance protein A-like" evidence="2">
    <location>
        <begin position="127"/>
        <end position="224"/>
    </location>
</feature>
<proteinExistence type="predicted"/>
<sequence>MTESSSAARAGFWDRGGFWKAVILATLYVALNFALGLTIGALFADSLDADDLLGDPLTLFLAVMLPTAVQGAVMAFIAWRLGWLRSLFRTQPTTLSRSWWMWILPIAVLVWNVLRLAATDYSRYTFTSIALILLLGLLIGFGEELTTRGLGVTLLRRAGYRELAVAVLSSLVFAAMHLGNIAGMDGLTVGITVFYTFFFGVAMYFTLRVTRNLVWPMLLHATTDPSAMLLTGGIDEATETASTSGLAAVAGLANFVVIGLGILLLWWVRGRVDRFREFGLGEPSGDAARVTA</sequence>
<dbReference type="GO" id="GO:0006508">
    <property type="term" value="P:proteolysis"/>
    <property type="evidence" value="ECO:0007669"/>
    <property type="project" value="UniProtKB-KW"/>
</dbReference>
<keyword evidence="1" id="KW-1133">Transmembrane helix</keyword>
<keyword evidence="1" id="KW-0812">Transmembrane</keyword>
<feature type="transmembrane region" description="Helical" evidence="1">
    <location>
        <begin position="214"/>
        <end position="234"/>
    </location>
</feature>
<feature type="transmembrane region" description="Helical" evidence="1">
    <location>
        <begin position="187"/>
        <end position="207"/>
    </location>
</feature>
<accession>A0A2A9EZ99</accession>
<evidence type="ECO:0000259" key="2">
    <source>
        <dbReference type="Pfam" id="PF02517"/>
    </source>
</evidence>
<keyword evidence="1" id="KW-0472">Membrane</keyword>
<comment type="caution">
    <text evidence="3">The sequence shown here is derived from an EMBL/GenBank/DDBJ whole genome shotgun (WGS) entry which is preliminary data.</text>
</comment>
<dbReference type="GO" id="GO:0004175">
    <property type="term" value="F:endopeptidase activity"/>
    <property type="evidence" value="ECO:0007669"/>
    <property type="project" value="UniProtKB-ARBA"/>
</dbReference>
<dbReference type="InterPro" id="IPR003675">
    <property type="entry name" value="Rce1/LyrA-like_dom"/>
</dbReference>
<dbReference type="RefSeq" id="WP_098464661.1">
    <property type="nucleotide sequence ID" value="NZ_PDJJ01000001.1"/>
</dbReference>
<protein>
    <submittedName>
        <fullName evidence="3">CAAX prenyl protease-like protein</fullName>
    </submittedName>
</protein>
<feature type="transmembrane region" description="Helical" evidence="1">
    <location>
        <begin position="163"/>
        <end position="181"/>
    </location>
</feature>
<gene>
    <name evidence="3" type="ORF">ATJ88_3192</name>
</gene>
<feature type="transmembrane region" description="Helical" evidence="1">
    <location>
        <begin position="21"/>
        <end position="44"/>
    </location>
</feature>
<feature type="transmembrane region" description="Helical" evidence="1">
    <location>
        <begin position="56"/>
        <end position="79"/>
    </location>
</feature>
<keyword evidence="3" id="KW-0645">Protease</keyword>
<evidence type="ECO:0000256" key="1">
    <source>
        <dbReference type="SAM" id="Phobius"/>
    </source>
</evidence>
<evidence type="ECO:0000313" key="3">
    <source>
        <dbReference type="EMBL" id="PFG44467.1"/>
    </source>
</evidence>
<dbReference type="Pfam" id="PF02517">
    <property type="entry name" value="Rce1-like"/>
    <property type="match status" value="1"/>
</dbReference>
<evidence type="ECO:0000313" key="4">
    <source>
        <dbReference type="Proteomes" id="UP000224130"/>
    </source>
</evidence>
<dbReference type="GO" id="GO:0080120">
    <property type="term" value="P:CAAX-box protein maturation"/>
    <property type="evidence" value="ECO:0007669"/>
    <property type="project" value="UniProtKB-ARBA"/>
</dbReference>
<organism evidence="3 4">
    <name type="scientific">Isoptericola jiangsuensis</name>
    <dbReference type="NCBI Taxonomy" id="548579"/>
    <lineage>
        <taxon>Bacteria</taxon>
        <taxon>Bacillati</taxon>
        <taxon>Actinomycetota</taxon>
        <taxon>Actinomycetes</taxon>
        <taxon>Micrococcales</taxon>
        <taxon>Promicromonosporaceae</taxon>
        <taxon>Isoptericola</taxon>
    </lineage>
</organism>
<dbReference type="OrthoDB" id="4772204at2"/>
<keyword evidence="3" id="KW-0378">Hydrolase</keyword>